<name>A0ABW5CVZ5_9BACT</name>
<evidence type="ECO:0000256" key="2">
    <source>
        <dbReference type="SAM" id="SignalP"/>
    </source>
</evidence>
<organism evidence="3 4">
    <name type="scientific">Pontibacter ruber</name>
    <dbReference type="NCBI Taxonomy" id="1343895"/>
    <lineage>
        <taxon>Bacteria</taxon>
        <taxon>Pseudomonadati</taxon>
        <taxon>Bacteroidota</taxon>
        <taxon>Cytophagia</taxon>
        <taxon>Cytophagales</taxon>
        <taxon>Hymenobacteraceae</taxon>
        <taxon>Pontibacter</taxon>
    </lineage>
</organism>
<evidence type="ECO:0000313" key="3">
    <source>
        <dbReference type="EMBL" id="MFD2246004.1"/>
    </source>
</evidence>
<feature type="coiled-coil region" evidence="1">
    <location>
        <begin position="137"/>
        <end position="227"/>
    </location>
</feature>
<dbReference type="Proteomes" id="UP001597374">
    <property type="component" value="Unassembled WGS sequence"/>
</dbReference>
<feature type="signal peptide" evidence="2">
    <location>
        <begin position="1"/>
        <end position="18"/>
    </location>
</feature>
<keyword evidence="2" id="KW-0732">Signal</keyword>
<feature type="chain" id="PRO_5047384053" evidence="2">
    <location>
        <begin position="19"/>
        <end position="232"/>
    </location>
</feature>
<proteinExistence type="predicted"/>
<sequence length="232" mass="26537">MKGILLGLFLLTAGVAQAQSVKLEEQEQSVNGVTRRGQQLTVQLDQKLVEKLWKEHLSDKAGKIKSSKGVYTVEGAEIKDISKEPMRVVSQVGSNGLGSYVWWSLDMGVAYVDKDATPKEYAAAEDFMREFARKLYREDVLRQINQAEDVLRSTKSEQDRVVKQANDLQLSIEKNKKRRKDLEAELVRNAEDLKQLEREVELNEKQQAASREQVRKMEKAVEEVKDKLKDMK</sequence>
<keyword evidence="4" id="KW-1185">Reference proteome</keyword>
<dbReference type="RefSeq" id="WP_250427664.1">
    <property type="nucleotide sequence ID" value="NZ_JALPRR010000001.1"/>
</dbReference>
<reference evidence="4" key="1">
    <citation type="journal article" date="2019" name="Int. J. Syst. Evol. Microbiol.">
        <title>The Global Catalogue of Microorganisms (GCM) 10K type strain sequencing project: providing services to taxonomists for standard genome sequencing and annotation.</title>
        <authorList>
            <consortium name="The Broad Institute Genomics Platform"/>
            <consortium name="The Broad Institute Genome Sequencing Center for Infectious Disease"/>
            <person name="Wu L."/>
            <person name="Ma J."/>
        </authorList>
    </citation>
    <scope>NUCLEOTIDE SEQUENCE [LARGE SCALE GENOMIC DNA]</scope>
    <source>
        <strain evidence="4">CGMCC 4.1782</strain>
    </source>
</reference>
<accession>A0ABW5CVZ5</accession>
<gene>
    <name evidence="3" type="ORF">ACFSKP_07035</name>
</gene>
<comment type="caution">
    <text evidence="3">The sequence shown here is derived from an EMBL/GenBank/DDBJ whole genome shotgun (WGS) entry which is preliminary data.</text>
</comment>
<protein>
    <submittedName>
        <fullName evidence="3">DNA repair ATPase</fullName>
    </submittedName>
</protein>
<dbReference type="EMBL" id="JBHUIM010000001">
    <property type="protein sequence ID" value="MFD2246004.1"/>
    <property type="molecule type" value="Genomic_DNA"/>
</dbReference>
<evidence type="ECO:0000313" key="4">
    <source>
        <dbReference type="Proteomes" id="UP001597374"/>
    </source>
</evidence>
<keyword evidence="1" id="KW-0175">Coiled coil</keyword>
<evidence type="ECO:0000256" key="1">
    <source>
        <dbReference type="SAM" id="Coils"/>
    </source>
</evidence>